<dbReference type="GO" id="GO:0003968">
    <property type="term" value="F:RNA-directed RNA polymerase activity"/>
    <property type="evidence" value="ECO:0007669"/>
    <property type="project" value="UniProtKB-KW"/>
</dbReference>
<sequence length="676" mass="76435">MLDYFFPGLTDQDKKALVSLQKKLDFWLKDRGPLWTAQRSKISRLAILRYLEGRPLSSPAGLSLSKDGLPNSCSALHPKIRAKDLTAIKAVLSVYQTTRLLKGGQPININTIVDEGPTALPENFSDIADDFLSVNNIKPFEFSWDSFHFSTKAGPNGPAMATCLHDWRALTPRMKNNLRVLGGPELSWYIDTYNKLDRTNPGFLDKVASMISGIPVKPESLKTAKISVKADAETKSRLFGILDYWTQTALRPLHQRLFKILKQIPSDQTFNQTEGLITFRPDEGSKYHSIDLTAATDRFPLGFQAVLLSRLVGQEKAEAWMMLLLDRDYYLGKRPLQYGAGQPMGVYSSWTMFALAHHLVVFMAVRRAGLPDTWSNYKLLGDDIVIGNDQVAFHYGNVMKELGCEFSEGKTFRSKHFFEFAKRLFHQGVEFSPFPVAGLLESRRRYHLLYEFFIQLKDRGFIVPSLICDNLDWVADLLKISGVGPRLIGTTLRNLRALAWVPKGAHVTYEEAGESFRNFARFFGFTYSCNMSDFIHGKFFTEMMRSSYSWSQARSAEKILNHSQDWGDKVTEIMWSDEILSGSGDQPVDLSADEMFPALSVLSRLSEESLDQLQPQSASSPLAIWDKLQTTKLVMMPVHQGILPDRASHNYAASRAALVRSLVQTMFRYRDGKRPG</sequence>
<keyword evidence="2" id="KW-0808">Transferase</keyword>
<proteinExistence type="predicted"/>
<dbReference type="InterPro" id="IPR008686">
    <property type="entry name" value="RNA_pol_mitovir"/>
</dbReference>
<evidence type="ECO:0000256" key="1">
    <source>
        <dbReference type="ARBA" id="ARBA00022484"/>
    </source>
</evidence>
<reference evidence="4" key="1">
    <citation type="journal article" date="2023" name="Front. Cell. Infect. Microbiol.">
        <title>Virome Analysis of an Ectomycorrhizal Fungus Suillus luteus Revealing Potential Evolutionary Implications.</title>
        <authorList>
            <person name="Liu H."/>
            <person name="Zhang Y."/>
            <person name="Liu Y."/>
            <person name="Xiao J."/>
            <person name="Huang Z."/>
            <person name="Li Y."/>
            <person name="Li H."/>
            <person name="Li P."/>
        </authorList>
    </citation>
    <scope>NUCLEOTIDE SEQUENCE</scope>
    <source>
        <strain evidence="4">SlMV2</strain>
    </source>
</reference>
<evidence type="ECO:0000256" key="3">
    <source>
        <dbReference type="ARBA" id="ARBA00022695"/>
    </source>
</evidence>
<dbReference type="PANTHER" id="PTHR34456:SF13">
    <property type="entry name" value="REVERSE TRANSCRIPTASE DOMAIN-CONTAINING PROTEIN"/>
    <property type="match status" value="1"/>
</dbReference>
<accession>A0AA49X795</accession>
<evidence type="ECO:0000313" key="4">
    <source>
        <dbReference type="EMBL" id="WLK77419.1"/>
    </source>
</evidence>
<dbReference type="SUPFAM" id="SSF56672">
    <property type="entry name" value="DNA/RNA polymerases"/>
    <property type="match status" value="1"/>
</dbReference>
<dbReference type="PANTHER" id="PTHR34456">
    <property type="entry name" value="MITOVIRUS RNA-DEPENDENT RNA POLYMERASE"/>
    <property type="match status" value="1"/>
</dbReference>
<protein>
    <submittedName>
        <fullName evidence="4">RNA-dependent RNA polymerase</fullName>
    </submittedName>
</protein>
<dbReference type="InterPro" id="IPR043502">
    <property type="entry name" value="DNA/RNA_pol_sf"/>
</dbReference>
<organism evidence="4">
    <name type="scientific">Suillus luteus mitovirus 2</name>
    <dbReference type="NCBI Taxonomy" id="3067811"/>
    <lineage>
        <taxon>Viruses</taxon>
        <taxon>Riboviria</taxon>
        <taxon>Orthornavirae</taxon>
        <taxon>Lenarviricota</taxon>
        <taxon>Howeltoviricetes</taxon>
        <taxon>Cryppavirales</taxon>
        <taxon>Mitoviridae</taxon>
        <taxon>Mitovirus</taxon>
    </lineage>
</organism>
<dbReference type="EMBL" id="OQ862546">
    <property type="protein sequence ID" value="WLK77419.1"/>
    <property type="molecule type" value="Genomic_RNA"/>
</dbReference>
<keyword evidence="3" id="KW-0548">Nucleotidyltransferase</keyword>
<keyword evidence="1 4" id="KW-0696">RNA-directed RNA polymerase</keyword>
<evidence type="ECO:0000256" key="2">
    <source>
        <dbReference type="ARBA" id="ARBA00022679"/>
    </source>
</evidence>
<dbReference type="Pfam" id="PF05919">
    <property type="entry name" value="Mitovir_RNA_pol"/>
    <property type="match status" value="1"/>
</dbReference>
<name>A0AA49X795_9VIRU</name>